<accession>A0A2I1GPV3</accession>
<comment type="caution">
    <text evidence="3">The sequence shown here is derived from an EMBL/GenBank/DDBJ whole genome shotgun (WGS) entry which is preliminary data.</text>
</comment>
<gene>
    <name evidence="3" type="ORF">RhiirA4_404632</name>
</gene>
<name>A0A2I1GPV3_9GLOM</name>
<organism evidence="3 4">
    <name type="scientific">Rhizophagus irregularis</name>
    <dbReference type="NCBI Taxonomy" id="588596"/>
    <lineage>
        <taxon>Eukaryota</taxon>
        <taxon>Fungi</taxon>
        <taxon>Fungi incertae sedis</taxon>
        <taxon>Mucoromycota</taxon>
        <taxon>Glomeromycotina</taxon>
        <taxon>Glomeromycetes</taxon>
        <taxon>Glomerales</taxon>
        <taxon>Glomeraceae</taxon>
        <taxon>Rhizophagus</taxon>
    </lineage>
</organism>
<proteinExistence type="predicted"/>
<feature type="non-terminal residue" evidence="3">
    <location>
        <position position="123"/>
    </location>
</feature>
<keyword evidence="4" id="KW-1185">Reference proteome</keyword>
<reference evidence="3 4" key="1">
    <citation type="submission" date="2015-10" db="EMBL/GenBank/DDBJ databases">
        <title>Genome analyses suggest a sexual origin of heterokaryosis in a supposedly ancient asexual fungus.</title>
        <authorList>
            <person name="Ropars J."/>
            <person name="Sedzielewska K."/>
            <person name="Noel J."/>
            <person name="Charron P."/>
            <person name="Farinelli L."/>
            <person name="Marton T."/>
            <person name="Kruger M."/>
            <person name="Pelin A."/>
            <person name="Brachmann A."/>
            <person name="Corradi N."/>
        </authorList>
    </citation>
    <scope>NUCLEOTIDE SEQUENCE [LARGE SCALE GENOMIC DNA]</scope>
    <source>
        <strain evidence="3 4">A4</strain>
    </source>
</reference>
<dbReference type="EMBL" id="LLXI01000658">
    <property type="protein sequence ID" value="PKY48663.1"/>
    <property type="molecule type" value="Genomic_DNA"/>
</dbReference>
<evidence type="ECO:0000313" key="3">
    <source>
        <dbReference type="EMBL" id="PKY48663.1"/>
    </source>
</evidence>
<dbReference type="VEuPathDB" id="FungiDB:RhiirA1_416259"/>
<dbReference type="VEuPathDB" id="FungiDB:RhiirFUN_014638"/>
<dbReference type="AlphaFoldDB" id="A0A2I1GPV3"/>
<dbReference type="VEuPathDB" id="FungiDB:FUN_012466"/>
<keyword evidence="2" id="KW-0472">Membrane</keyword>
<evidence type="ECO:0000256" key="2">
    <source>
        <dbReference type="SAM" id="Phobius"/>
    </source>
</evidence>
<keyword evidence="2" id="KW-1133">Transmembrane helix</keyword>
<feature type="non-terminal residue" evidence="3">
    <location>
        <position position="1"/>
    </location>
</feature>
<keyword evidence="2" id="KW-0812">Transmembrane</keyword>
<evidence type="ECO:0000313" key="4">
    <source>
        <dbReference type="Proteomes" id="UP000234323"/>
    </source>
</evidence>
<feature type="compositionally biased region" description="Polar residues" evidence="1">
    <location>
        <begin position="15"/>
        <end position="26"/>
    </location>
</feature>
<sequence>GTHTNDTNNQTNQTSGLMNQMNSSHTNVVNNNNQIGEFNQTDQIHVSQYVNATVFGILIALLMWILLRITKPTLYLPWMKDRKRKSQKRLEELSQQKNNKILEIKNKLPVIIMNVDILSQFWN</sequence>
<evidence type="ECO:0000256" key="1">
    <source>
        <dbReference type="SAM" id="MobiDB-lite"/>
    </source>
</evidence>
<feature type="transmembrane region" description="Helical" evidence="2">
    <location>
        <begin position="49"/>
        <end position="70"/>
    </location>
</feature>
<protein>
    <submittedName>
        <fullName evidence="3">Uncharacterized protein</fullName>
    </submittedName>
</protein>
<dbReference type="Proteomes" id="UP000234323">
    <property type="component" value="Unassembled WGS sequence"/>
</dbReference>
<feature type="region of interest" description="Disordered" evidence="1">
    <location>
        <begin position="1"/>
        <end position="26"/>
    </location>
</feature>
<feature type="compositionally biased region" description="Low complexity" evidence="1">
    <location>
        <begin position="1"/>
        <end position="14"/>
    </location>
</feature>